<sequence>MIPSPSTLISTKSFMKLAASDRERFSLLEQPCSSSSSSMIILKRWLADNRLNRVILPYRRTKNWANKNSTCVDQKLSFFLSDQYDRNRSKDEPLESLSLYDNSNNYRDENLNVNAANCQLATAYQTNNLGDFRPENSFPRHNWVQSSMSGVVHPHMCDHGRTDFNPRNPSCVPTQHRAFPRKSAVPPFHLQACDTKVNLWTASGTQHPKPGQNARIVGEVNYGAVTSSQLEPINDS</sequence>
<proteinExistence type="predicted"/>
<keyword evidence="1" id="KW-1185">Reference proteome</keyword>
<reference evidence="2" key="1">
    <citation type="submission" date="2022-11" db="UniProtKB">
        <authorList>
            <consortium name="WormBaseParasite"/>
        </authorList>
    </citation>
    <scope>IDENTIFICATION</scope>
</reference>
<accession>A0A915KP78</accession>
<name>A0A915KP78_ROMCU</name>
<dbReference type="Proteomes" id="UP000887565">
    <property type="component" value="Unplaced"/>
</dbReference>
<dbReference type="WBParaSite" id="nRc.2.0.1.t40259-RA">
    <property type="protein sequence ID" value="nRc.2.0.1.t40259-RA"/>
    <property type="gene ID" value="nRc.2.0.1.g40259"/>
</dbReference>
<protein>
    <submittedName>
        <fullName evidence="2">Uncharacterized protein</fullName>
    </submittedName>
</protein>
<evidence type="ECO:0000313" key="2">
    <source>
        <dbReference type="WBParaSite" id="nRc.2.0.1.t40259-RA"/>
    </source>
</evidence>
<evidence type="ECO:0000313" key="1">
    <source>
        <dbReference type="Proteomes" id="UP000887565"/>
    </source>
</evidence>
<dbReference type="AlphaFoldDB" id="A0A915KP78"/>
<organism evidence="1 2">
    <name type="scientific">Romanomermis culicivorax</name>
    <name type="common">Nematode worm</name>
    <dbReference type="NCBI Taxonomy" id="13658"/>
    <lineage>
        <taxon>Eukaryota</taxon>
        <taxon>Metazoa</taxon>
        <taxon>Ecdysozoa</taxon>
        <taxon>Nematoda</taxon>
        <taxon>Enoplea</taxon>
        <taxon>Dorylaimia</taxon>
        <taxon>Mermithida</taxon>
        <taxon>Mermithoidea</taxon>
        <taxon>Mermithidae</taxon>
        <taxon>Romanomermis</taxon>
    </lineage>
</organism>